<dbReference type="GeneID" id="84817941"/>
<comment type="subcellular location">
    <subcellularLocation>
        <location evidence="1">Cell membrane</location>
        <topology evidence="1">Multi-pass membrane protein</topology>
    </subcellularLocation>
</comment>
<keyword evidence="4 6" id="KW-1133">Transmembrane helix</keyword>
<dbReference type="AlphaFoldDB" id="W1Q2I1"/>
<evidence type="ECO:0000256" key="2">
    <source>
        <dbReference type="ARBA" id="ARBA00022475"/>
    </source>
</evidence>
<dbReference type="InterPro" id="IPR003740">
    <property type="entry name" value="YitT"/>
</dbReference>
<dbReference type="PANTHER" id="PTHR33545:SF4">
    <property type="entry name" value="UPF0750 MEMBRANE PROTEIN YXKD"/>
    <property type="match status" value="1"/>
</dbReference>
<evidence type="ECO:0000313" key="8">
    <source>
        <dbReference type="EMBL" id="ESK65278.1"/>
    </source>
</evidence>
<reference evidence="8" key="1">
    <citation type="submission" date="2013-06" db="EMBL/GenBank/DDBJ databases">
        <authorList>
            <person name="Weinstock G."/>
            <person name="Sodergren E."/>
            <person name="Clifton S."/>
            <person name="Fulton L."/>
            <person name="Fulton B."/>
            <person name="Courtney L."/>
            <person name="Fronick C."/>
            <person name="Harrison M."/>
            <person name="Strong C."/>
            <person name="Farmer C."/>
            <person name="Delahaunty K."/>
            <person name="Markovic C."/>
            <person name="Hall O."/>
            <person name="Minx P."/>
            <person name="Tomlinson C."/>
            <person name="Mitreva M."/>
            <person name="Nelson J."/>
            <person name="Hou S."/>
            <person name="Wollam A."/>
            <person name="Pepin K.H."/>
            <person name="Johnson M."/>
            <person name="Bhonagiri V."/>
            <person name="Nash W.E."/>
            <person name="Warren W."/>
            <person name="Chinwalla A."/>
            <person name="Mardis E.R."/>
            <person name="Wilson R.K."/>
        </authorList>
    </citation>
    <scope>NUCLEOTIDE SEQUENCE [LARGE SCALE GENOMIC DNA]</scope>
    <source>
        <strain evidence="8">ATCC 49176</strain>
    </source>
</reference>
<feature type="transmembrane region" description="Helical" evidence="6">
    <location>
        <begin position="141"/>
        <end position="165"/>
    </location>
</feature>
<dbReference type="PIRSF" id="PIRSF006483">
    <property type="entry name" value="Membrane_protein_YitT"/>
    <property type="match status" value="1"/>
</dbReference>
<dbReference type="Pfam" id="PF10035">
    <property type="entry name" value="DUF2179"/>
    <property type="match status" value="1"/>
</dbReference>
<feature type="transmembrane region" description="Helical" evidence="6">
    <location>
        <begin position="105"/>
        <end position="129"/>
    </location>
</feature>
<dbReference type="InterPro" id="IPR019264">
    <property type="entry name" value="DUF2179"/>
</dbReference>
<dbReference type="Gene3D" id="3.30.70.120">
    <property type="match status" value="1"/>
</dbReference>
<feature type="transmembrane region" description="Helical" evidence="6">
    <location>
        <begin position="75"/>
        <end position="93"/>
    </location>
</feature>
<evidence type="ECO:0000313" key="9">
    <source>
        <dbReference type="Proteomes" id="UP000019050"/>
    </source>
</evidence>
<dbReference type="Pfam" id="PF02588">
    <property type="entry name" value="YitT_membrane"/>
    <property type="match status" value="1"/>
</dbReference>
<evidence type="ECO:0000256" key="4">
    <source>
        <dbReference type="ARBA" id="ARBA00022989"/>
    </source>
</evidence>
<proteinExistence type="predicted"/>
<dbReference type="RefSeq" id="WP_023392081.1">
    <property type="nucleotide sequence ID" value="NZ_KI535340.1"/>
</dbReference>
<evidence type="ECO:0000259" key="7">
    <source>
        <dbReference type="Pfam" id="PF10035"/>
    </source>
</evidence>
<dbReference type="OrthoDB" id="1758221at2"/>
<evidence type="ECO:0000256" key="5">
    <source>
        <dbReference type="ARBA" id="ARBA00023136"/>
    </source>
</evidence>
<feature type="transmembrane region" description="Helical" evidence="6">
    <location>
        <begin position="48"/>
        <end position="68"/>
    </location>
</feature>
<dbReference type="CDD" id="cd16380">
    <property type="entry name" value="YitT_C"/>
    <property type="match status" value="1"/>
</dbReference>
<feature type="transmembrane region" description="Helical" evidence="6">
    <location>
        <begin position="171"/>
        <end position="188"/>
    </location>
</feature>
<dbReference type="HOGENOM" id="CLU_063199_1_1_9"/>
<dbReference type="STRING" id="592010.GCWU000182_001439"/>
<keyword evidence="3 6" id="KW-0812">Transmembrane</keyword>
<dbReference type="EMBL" id="ACIN03000013">
    <property type="protein sequence ID" value="ESK65278.1"/>
    <property type="molecule type" value="Genomic_DNA"/>
</dbReference>
<evidence type="ECO:0000256" key="3">
    <source>
        <dbReference type="ARBA" id="ARBA00022692"/>
    </source>
</evidence>
<keyword evidence="2" id="KW-1003">Cell membrane</keyword>
<feature type="transmembrane region" description="Helical" evidence="6">
    <location>
        <begin position="9"/>
        <end position="28"/>
    </location>
</feature>
<comment type="caution">
    <text evidence="8">The sequence shown here is derived from an EMBL/GenBank/DDBJ whole genome shotgun (WGS) entry which is preliminary data.</text>
</comment>
<gene>
    <name evidence="8" type="ORF">GCWU000182_001439</name>
</gene>
<keyword evidence="9" id="KW-1185">Reference proteome</keyword>
<keyword evidence="5 6" id="KW-0472">Membrane</keyword>
<dbReference type="eggNOG" id="COG1284">
    <property type="taxonomic scope" value="Bacteria"/>
</dbReference>
<dbReference type="InterPro" id="IPR051461">
    <property type="entry name" value="UPF0750_membrane"/>
</dbReference>
<dbReference type="GO" id="GO:0005886">
    <property type="term" value="C:plasma membrane"/>
    <property type="evidence" value="ECO:0007669"/>
    <property type="project" value="UniProtKB-SubCell"/>
</dbReference>
<organism evidence="8 9">
    <name type="scientific">Abiotrophia defectiva ATCC 49176</name>
    <dbReference type="NCBI Taxonomy" id="592010"/>
    <lineage>
        <taxon>Bacteria</taxon>
        <taxon>Bacillati</taxon>
        <taxon>Bacillota</taxon>
        <taxon>Bacilli</taxon>
        <taxon>Lactobacillales</taxon>
        <taxon>Aerococcaceae</taxon>
        <taxon>Abiotrophia</taxon>
    </lineage>
</organism>
<protein>
    <recommendedName>
        <fullName evidence="7">DUF2179 domain-containing protein</fullName>
    </recommendedName>
</protein>
<dbReference type="PANTHER" id="PTHR33545">
    <property type="entry name" value="UPF0750 MEMBRANE PROTEIN YITT-RELATED"/>
    <property type="match status" value="1"/>
</dbReference>
<sequence length="289" mass="32002">MNRKFLKNLFLVVVGSLIFAYAINLLLLPNHMGEGGVTGVTLLLKYTLGWDNAITYWIINVVLLIIGWRYLERETLYLTIVSVMCISIFQKILPSTGFIPDNSMIIPLMGGAMIGVGLGLVFLGGGTTAGADIIVMILNKYFGINTSAGFLMIDTVVVLSTSFVIGLEKTVLTLAMLVVFTRIMNFILEGFNPKKSVTIISKESDKVAQAISQRIQRGITILKGEGYYTRNEKDVLFIVLSRNQILPLQRTVLEIDPTAFMIISNVQQVHGEGFSFYLDAETGQQIPHR</sequence>
<name>W1Q2I1_ABIDE</name>
<evidence type="ECO:0000256" key="1">
    <source>
        <dbReference type="ARBA" id="ARBA00004651"/>
    </source>
</evidence>
<evidence type="ECO:0000256" key="6">
    <source>
        <dbReference type="SAM" id="Phobius"/>
    </source>
</evidence>
<dbReference type="Proteomes" id="UP000019050">
    <property type="component" value="Unassembled WGS sequence"/>
</dbReference>
<feature type="domain" description="DUF2179" evidence="7">
    <location>
        <begin position="217"/>
        <end position="271"/>
    </location>
</feature>
<dbReference type="InterPro" id="IPR015867">
    <property type="entry name" value="N-reg_PII/ATP_PRibTrfase_C"/>
</dbReference>
<accession>W1Q2I1</accession>